<name>A0A3E5BAE1_9BACE</name>
<dbReference type="Proteomes" id="UP000260983">
    <property type="component" value="Unassembled WGS sequence"/>
</dbReference>
<organism evidence="2 3">
    <name type="scientific">Bacteroides oleiciplenus</name>
    <dbReference type="NCBI Taxonomy" id="626931"/>
    <lineage>
        <taxon>Bacteria</taxon>
        <taxon>Pseudomonadati</taxon>
        <taxon>Bacteroidota</taxon>
        <taxon>Bacteroidia</taxon>
        <taxon>Bacteroidales</taxon>
        <taxon>Bacteroidaceae</taxon>
        <taxon>Bacteroides</taxon>
    </lineage>
</organism>
<feature type="transmembrane region" description="Helical" evidence="1">
    <location>
        <begin position="344"/>
        <end position="363"/>
    </location>
</feature>
<dbReference type="EMBL" id="QSUL01000008">
    <property type="protein sequence ID" value="RGN34592.1"/>
    <property type="molecule type" value="Genomic_DNA"/>
</dbReference>
<evidence type="ECO:0000313" key="3">
    <source>
        <dbReference type="Proteomes" id="UP000260983"/>
    </source>
</evidence>
<evidence type="ECO:0000313" key="2">
    <source>
        <dbReference type="EMBL" id="RGN34592.1"/>
    </source>
</evidence>
<keyword evidence="1" id="KW-0472">Membrane</keyword>
<keyword evidence="1" id="KW-0812">Transmembrane</keyword>
<dbReference type="AlphaFoldDB" id="A0A3E5BAE1"/>
<evidence type="ECO:0000256" key="1">
    <source>
        <dbReference type="SAM" id="Phobius"/>
    </source>
</evidence>
<protein>
    <submittedName>
        <fullName evidence="2">Uncharacterized protein</fullName>
    </submittedName>
</protein>
<keyword evidence="1" id="KW-1133">Transmembrane helix</keyword>
<feature type="transmembrane region" description="Helical" evidence="1">
    <location>
        <begin position="442"/>
        <end position="465"/>
    </location>
</feature>
<gene>
    <name evidence="2" type="ORF">DXB65_12755</name>
</gene>
<reference evidence="2 3" key="1">
    <citation type="submission" date="2018-08" db="EMBL/GenBank/DDBJ databases">
        <title>A genome reference for cultivated species of the human gut microbiota.</title>
        <authorList>
            <person name="Zou Y."/>
            <person name="Xue W."/>
            <person name="Luo G."/>
        </authorList>
    </citation>
    <scope>NUCLEOTIDE SEQUENCE [LARGE SCALE GENOMIC DNA]</scope>
    <source>
        <strain evidence="2 3">OM05-15BH</strain>
    </source>
</reference>
<dbReference type="RefSeq" id="WP_117724467.1">
    <property type="nucleotide sequence ID" value="NZ_QSUL01000008.1"/>
</dbReference>
<comment type="caution">
    <text evidence="2">The sequence shown here is derived from an EMBL/GenBank/DDBJ whole genome shotgun (WGS) entry which is preliminary data.</text>
</comment>
<proteinExistence type="predicted"/>
<sequence>MFQDIFKQLDKIVANGGGFSEVWGNLTINIDYYTQLQEDVQNLYRYLEAYNQLLIPQVSIDSNFIDIDEIEDYSGSHFIIVINKTNLKLIEDYSIQFFYCLDYFEDWLKNVSPFTKLPYTKLKIFVNELTTSCGGTNLLITGDYDESFDSQIDSLPSDSLISNHVLLPNGRNLSHNVHEYLITFINKRKSKPQTKYYNFALIYSCATLCGTFVNELDGATVVIQGIKRIKIPLFNDNTIVDLKLSLLLKDIVEWIYQDRDDAKIDIRRKLFLDRITLDIDYEQPLLSGLPLIAQNAFEQAKERYSFVMLERRDAYAKELAILLKDLKQQSELYSAKLRTFLSNLTRDVLAGILLVGFTLFTKFTEIEVLSKHEKLINIIFKGLAVYFIASALMQMITDISDVLLSKKELNHWSKCTSETIPKKELDGHIKKTLNPRLWTTSIIYILLLFIYGVIALIAWNFPAIWNKILN</sequence>
<accession>A0A3E5BAE1</accession>
<feature type="transmembrane region" description="Helical" evidence="1">
    <location>
        <begin position="375"/>
        <end position="396"/>
    </location>
</feature>